<evidence type="ECO:0000256" key="3">
    <source>
        <dbReference type="ARBA" id="ARBA00022448"/>
    </source>
</evidence>
<feature type="transmembrane region" description="Helical" evidence="8">
    <location>
        <begin position="33"/>
        <end position="56"/>
    </location>
</feature>
<gene>
    <name evidence="11" type="ORF">DESAMIL20_1420</name>
</gene>
<keyword evidence="3 8" id="KW-0813">Transport</keyword>
<feature type="transmembrane region" description="Helical" evidence="8">
    <location>
        <begin position="121"/>
        <end position="140"/>
    </location>
</feature>
<organism evidence="11 12">
    <name type="scientific">Desulfurella amilsii</name>
    <dbReference type="NCBI Taxonomy" id="1562698"/>
    <lineage>
        <taxon>Bacteria</taxon>
        <taxon>Pseudomonadati</taxon>
        <taxon>Campylobacterota</taxon>
        <taxon>Desulfurellia</taxon>
        <taxon>Desulfurellales</taxon>
        <taxon>Desulfurellaceae</taxon>
        <taxon>Desulfurella</taxon>
    </lineage>
</organism>
<dbReference type="STRING" id="1562698.DESAMIL20_1420"/>
<comment type="similarity">
    <text evidence="2 8">Belongs to the ammonia transporter channel (TC 1.A.11.2) family.</text>
</comment>
<evidence type="ECO:0000313" key="11">
    <source>
        <dbReference type="EMBL" id="OSS41867.1"/>
    </source>
</evidence>
<dbReference type="InterPro" id="IPR001905">
    <property type="entry name" value="Ammonium_transpt"/>
</dbReference>
<dbReference type="GO" id="GO:0005886">
    <property type="term" value="C:plasma membrane"/>
    <property type="evidence" value="ECO:0007669"/>
    <property type="project" value="UniProtKB-SubCell"/>
</dbReference>
<feature type="chain" id="PRO_5012349327" description="Ammonium transporter" evidence="9">
    <location>
        <begin position="24"/>
        <end position="430"/>
    </location>
</feature>
<dbReference type="RefSeq" id="WP_239393417.1">
    <property type="nucleotide sequence ID" value="NZ_MDSU01000018.1"/>
</dbReference>
<feature type="transmembrane region" description="Helical" evidence="8">
    <location>
        <begin position="375"/>
        <end position="397"/>
    </location>
</feature>
<name>A0A1X4XWF5_9BACT</name>
<keyword evidence="7 8" id="KW-0924">Ammonia transport</keyword>
<feature type="transmembrane region" description="Helical" evidence="8">
    <location>
        <begin position="185"/>
        <end position="204"/>
    </location>
</feature>
<feature type="transmembrane region" description="Helical" evidence="8">
    <location>
        <begin position="250"/>
        <end position="271"/>
    </location>
</feature>
<evidence type="ECO:0000256" key="6">
    <source>
        <dbReference type="ARBA" id="ARBA00023136"/>
    </source>
</evidence>
<proteinExistence type="inferred from homology"/>
<keyword evidence="6 8" id="KW-0472">Membrane</keyword>
<evidence type="ECO:0000256" key="9">
    <source>
        <dbReference type="SAM" id="SignalP"/>
    </source>
</evidence>
<keyword evidence="5 8" id="KW-1133">Transmembrane helix</keyword>
<dbReference type="PANTHER" id="PTHR43029">
    <property type="entry name" value="AMMONIUM TRANSPORTER MEP2"/>
    <property type="match status" value="1"/>
</dbReference>
<dbReference type="Proteomes" id="UP000194141">
    <property type="component" value="Unassembled WGS sequence"/>
</dbReference>
<evidence type="ECO:0000256" key="5">
    <source>
        <dbReference type="ARBA" id="ARBA00022989"/>
    </source>
</evidence>
<dbReference type="GO" id="GO:0008519">
    <property type="term" value="F:ammonium channel activity"/>
    <property type="evidence" value="ECO:0007669"/>
    <property type="project" value="InterPro"/>
</dbReference>
<evidence type="ECO:0000256" key="8">
    <source>
        <dbReference type="RuleBase" id="RU362002"/>
    </source>
</evidence>
<dbReference type="AlphaFoldDB" id="A0A1X4XWF5"/>
<dbReference type="InterPro" id="IPR029020">
    <property type="entry name" value="Ammonium/urea_transptr"/>
</dbReference>
<feature type="signal peptide" evidence="9">
    <location>
        <begin position="1"/>
        <end position="23"/>
    </location>
</feature>
<dbReference type="NCBIfam" id="TIGR00836">
    <property type="entry name" value="amt"/>
    <property type="match status" value="1"/>
</dbReference>
<accession>A0A1X4XWF5</accession>
<dbReference type="InterPro" id="IPR024041">
    <property type="entry name" value="NH4_transpt_AmtB-like_dom"/>
</dbReference>
<dbReference type="SUPFAM" id="SSF111352">
    <property type="entry name" value="Ammonium transporter"/>
    <property type="match status" value="1"/>
</dbReference>
<keyword evidence="9" id="KW-0732">Signal</keyword>
<keyword evidence="4 8" id="KW-0812">Transmembrane</keyword>
<dbReference type="PANTHER" id="PTHR43029:SF10">
    <property type="entry name" value="AMMONIUM TRANSPORTER MEP2"/>
    <property type="match status" value="1"/>
</dbReference>
<dbReference type="InterPro" id="IPR002229">
    <property type="entry name" value="RhesusRHD"/>
</dbReference>
<evidence type="ECO:0000259" key="10">
    <source>
        <dbReference type="Pfam" id="PF00909"/>
    </source>
</evidence>
<feature type="transmembrane region" description="Helical" evidence="8">
    <location>
        <begin position="68"/>
        <end position="90"/>
    </location>
</feature>
<protein>
    <recommendedName>
        <fullName evidence="8">Ammonium transporter</fullName>
    </recommendedName>
</protein>
<comment type="subcellular location">
    <subcellularLocation>
        <location evidence="8">Cell membrane</location>
        <topology evidence="8">Multi-pass membrane protein</topology>
    </subcellularLocation>
    <subcellularLocation>
        <location evidence="1">Membrane</location>
        <topology evidence="1">Multi-pass membrane protein</topology>
    </subcellularLocation>
</comment>
<feature type="transmembrane region" description="Helical" evidence="8">
    <location>
        <begin position="338"/>
        <end position="363"/>
    </location>
</feature>
<comment type="caution">
    <text evidence="11">The sequence shown here is derived from an EMBL/GenBank/DDBJ whole genome shotgun (WGS) entry which is preliminary data.</text>
</comment>
<evidence type="ECO:0000256" key="7">
    <source>
        <dbReference type="ARBA" id="ARBA00023177"/>
    </source>
</evidence>
<keyword evidence="12" id="KW-1185">Reference proteome</keyword>
<evidence type="ECO:0000256" key="4">
    <source>
        <dbReference type="ARBA" id="ARBA00022692"/>
    </source>
</evidence>
<evidence type="ECO:0000256" key="2">
    <source>
        <dbReference type="ARBA" id="ARBA00005887"/>
    </source>
</evidence>
<feature type="transmembrane region" description="Helical" evidence="8">
    <location>
        <begin position="152"/>
        <end position="173"/>
    </location>
</feature>
<sequence>MASKFYKFCWAVFFILTPNIALAQNNTINQANTAWMLVSTALVLSMTPVGLGLFYGGMVRSKNILNTIGMSLISLAIVSILWIFIGYTLAFGPDTYGIIGNLKYLFLNNISLNSIKNTIPTYLYCTFQLSFAAVTLALISGSVVERIKFSSWIIFGSLWIIFVYAPIAHWVWGGGFLQKLGVLDFAGGLVVEANSGISGLVLALSVGKRRDFKKTIIPPSSIALTLAGAGLLWIGWFGFNAGSAIGSNALSSYVFLSTNTAAAAGALSWMFIEWIFHKHPTMLGAASGAIAGLVAITPACGFVGIGSSLLIGAIAGVISFLGVTFLKYKFSYDDSLDVFGVHGLNGIFGIIATGFFATTLVGPKNGFFFGDYKTLFIQLLALFITITYAACSTFVIAKITSLLTNGLRINEEDEQKGLDIATHTETGFDI</sequence>
<evidence type="ECO:0000256" key="1">
    <source>
        <dbReference type="ARBA" id="ARBA00004141"/>
    </source>
</evidence>
<feature type="transmembrane region" description="Helical" evidence="8">
    <location>
        <begin position="216"/>
        <end position="238"/>
    </location>
</feature>
<feature type="transmembrane region" description="Helical" evidence="8">
    <location>
        <begin position="283"/>
        <end position="304"/>
    </location>
</feature>
<dbReference type="Pfam" id="PF00909">
    <property type="entry name" value="Ammonium_transp"/>
    <property type="match status" value="1"/>
</dbReference>
<dbReference type="EMBL" id="MDSU01000018">
    <property type="protein sequence ID" value="OSS41867.1"/>
    <property type="molecule type" value="Genomic_DNA"/>
</dbReference>
<evidence type="ECO:0000313" key="12">
    <source>
        <dbReference type="Proteomes" id="UP000194141"/>
    </source>
</evidence>
<feature type="transmembrane region" description="Helical" evidence="8">
    <location>
        <begin position="310"/>
        <end position="326"/>
    </location>
</feature>
<feature type="domain" description="Ammonium transporter AmtB-like" evidence="10">
    <location>
        <begin position="34"/>
        <end position="427"/>
    </location>
</feature>
<dbReference type="PRINTS" id="PR00342">
    <property type="entry name" value="RHESUSRHD"/>
</dbReference>
<dbReference type="Gene3D" id="1.10.3430.10">
    <property type="entry name" value="Ammonium transporter AmtB like domains"/>
    <property type="match status" value="1"/>
</dbReference>
<reference evidence="11 12" key="1">
    <citation type="journal article" date="2017" name="Front. Microbiol.">
        <title>Genome Sequence of Desulfurella amilsii Strain TR1 and Comparative Genomics of Desulfurellaceae Family.</title>
        <authorList>
            <person name="Florentino A.P."/>
            <person name="Stams A.J."/>
            <person name="Sanchez-Andrea I."/>
        </authorList>
    </citation>
    <scope>NUCLEOTIDE SEQUENCE [LARGE SCALE GENOMIC DNA]</scope>
    <source>
        <strain evidence="11 12">TR1</strain>
    </source>
</reference>